<dbReference type="AlphaFoldDB" id="A0AAV1UC12"/>
<gene>
    <name evidence="2" type="ORF">PM001_LOCUS17289</name>
</gene>
<organism evidence="2 3">
    <name type="scientific">Peronospora matthiolae</name>
    <dbReference type="NCBI Taxonomy" id="2874970"/>
    <lineage>
        <taxon>Eukaryota</taxon>
        <taxon>Sar</taxon>
        <taxon>Stramenopiles</taxon>
        <taxon>Oomycota</taxon>
        <taxon>Peronosporomycetes</taxon>
        <taxon>Peronosporales</taxon>
        <taxon>Peronosporaceae</taxon>
        <taxon>Peronospora</taxon>
    </lineage>
</organism>
<comment type="caution">
    <text evidence="2">The sequence shown here is derived from an EMBL/GenBank/DDBJ whole genome shotgun (WGS) entry which is preliminary data.</text>
</comment>
<proteinExistence type="predicted"/>
<evidence type="ECO:0000256" key="1">
    <source>
        <dbReference type="SAM" id="MobiDB-lite"/>
    </source>
</evidence>
<name>A0AAV1UC12_9STRA</name>
<dbReference type="EMBL" id="CAKLBY020000188">
    <property type="protein sequence ID" value="CAK7932139.1"/>
    <property type="molecule type" value="Genomic_DNA"/>
</dbReference>
<protein>
    <submittedName>
        <fullName evidence="2">Uncharacterized protein</fullName>
    </submittedName>
</protein>
<evidence type="ECO:0000313" key="3">
    <source>
        <dbReference type="Proteomes" id="UP001162060"/>
    </source>
</evidence>
<dbReference type="Proteomes" id="UP001162060">
    <property type="component" value="Unassembled WGS sequence"/>
</dbReference>
<evidence type="ECO:0000313" key="2">
    <source>
        <dbReference type="EMBL" id="CAK7932139.1"/>
    </source>
</evidence>
<sequence length="103" mass="11348">MGDDETIKDNGGYASMKNSVLVPAGISKGRGQRKPWTRDAHMTRTAAQKARKNAGESERPGEAMNSVREVDPKNYGQAMKIDQKEKWLTAISEELQALEDNGV</sequence>
<feature type="region of interest" description="Disordered" evidence="1">
    <location>
        <begin position="24"/>
        <end position="77"/>
    </location>
</feature>
<reference evidence="2" key="1">
    <citation type="submission" date="2024-01" db="EMBL/GenBank/DDBJ databases">
        <authorList>
            <person name="Webb A."/>
        </authorList>
    </citation>
    <scope>NUCLEOTIDE SEQUENCE</scope>
    <source>
        <strain evidence="2">Pm1</strain>
    </source>
</reference>
<accession>A0AAV1UC12</accession>